<dbReference type="OMA" id="PPGHENM"/>
<feature type="transmembrane region" description="Helical" evidence="8">
    <location>
        <begin position="12"/>
        <end position="36"/>
    </location>
</feature>
<dbReference type="Proteomes" id="UP000325313">
    <property type="component" value="Unassembled WGS sequence"/>
</dbReference>
<dbReference type="InterPro" id="IPR036259">
    <property type="entry name" value="MFS_trans_sf"/>
</dbReference>
<dbReference type="Gene3D" id="1.20.1250.20">
    <property type="entry name" value="MFS general substrate transporter like domains"/>
    <property type="match status" value="1"/>
</dbReference>
<keyword evidence="7 8" id="KW-0472">Membrane</keyword>
<comment type="similarity">
    <text evidence="2 8">Belongs to the ATG22 family.</text>
</comment>
<evidence type="ECO:0000313" key="10">
    <source>
        <dbReference type="Proteomes" id="UP000325313"/>
    </source>
</evidence>
<evidence type="ECO:0000256" key="2">
    <source>
        <dbReference type="ARBA" id="ARBA00006978"/>
    </source>
</evidence>
<proteinExistence type="inferred from homology"/>
<dbReference type="GO" id="GO:0005774">
    <property type="term" value="C:vacuolar membrane"/>
    <property type="evidence" value="ECO:0007669"/>
    <property type="project" value="UniProtKB-SubCell"/>
</dbReference>
<dbReference type="PANTHER" id="PTHR23519:SF4">
    <property type="entry name" value="AUTOPHAGY-RELATED PROTEIN"/>
    <property type="match status" value="1"/>
</dbReference>
<keyword evidence="4 8" id="KW-0812">Transmembrane</keyword>
<keyword evidence="8" id="KW-0926">Vacuole</keyword>
<name>A0A5B0SB85_PUCGR</name>
<keyword evidence="8" id="KW-0029">Amino-acid transport</keyword>
<dbReference type="GO" id="GO:0006865">
    <property type="term" value="P:amino acid transport"/>
    <property type="evidence" value="ECO:0007669"/>
    <property type="project" value="UniProtKB-KW"/>
</dbReference>
<evidence type="ECO:0000256" key="4">
    <source>
        <dbReference type="ARBA" id="ARBA00022692"/>
    </source>
</evidence>
<sequence>MAELSPPGQENMFFALFGFSNRASSIIGPNVIQVIIDHTGSDWTGFPFLFAICLLSSGIIFLLVDLEKGRRDALRWKMKQS</sequence>
<organism evidence="9 10">
    <name type="scientific">Puccinia graminis f. sp. tritici</name>
    <dbReference type="NCBI Taxonomy" id="56615"/>
    <lineage>
        <taxon>Eukaryota</taxon>
        <taxon>Fungi</taxon>
        <taxon>Dikarya</taxon>
        <taxon>Basidiomycota</taxon>
        <taxon>Pucciniomycotina</taxon>
        <taxon>Pucciniomycetes</taxon>
        <taxon>Pucciniales</taxon>
        <taxon>Pucciniaceae</taxon>
        <taxon>Puccinia</taxon>
    </lineage>
</organism>
<keyword evidence="3 8" id="KW-0813">Transport</keyword>
<evidence type="ECO:0000256" key="1">
    <source>
        <dbReference type="ARBA" id="ARBA00004128"/>
    </source>
</evidence>
<protein>
    <recommendedName>
        <fullName evidence="8">Autophagy-related protein</fullName>
    </recommendedName>
</protein>
<comment type="function">
    <text evidence="8">Vacuolar effluxer which mediate the efflux of amino acids resulting from autophagic degradation. The release of autophagic amino acids allows the maintenance of protein synthesis and viability during nitrogen starvation.</text>
</comment>
<dbReference type="InterPro" id="IPR050495">
    <property type="entry name" value="ATG22/LtaA_families"/>
</dbReference>
<comment type="subcellular location">
    <subcellularLocation>
        <location evidence="1 8">Vacuole membrane</location>
        <topology evidence="1 8">Multi-pass membrane protein</topology>
    </subcellularLocation>
</comment>
<evidence type="ECO:0000256" key="5">
    <source>
        <dbReference type="ARBA" id="ARBA00022989"/>
    </source>
</evidence>
<dbReference type="Pfam" id="PF11700">
    <property type="entry name" value="ATG22"/>
    <property type="match status" value="1"/>
</dbReference>
<dbReference type="AlphaFoldDB" id="A0A5B0SB85"/>
<gene>
    <name evidence="9" type="ORF">PGTUg99_022484</name>
</gene>
<reference evidence="9 10" key="1">
    <citation type="submission" date="2019-05" db="EMBL/GenBank/DDBJ databases">
        <title>Emergence of the Ug99 lineage of the wheat stem rust pathogen through somatic hybridization.</title>
        <authorList>
            <person name="Li F."/>
            <person name="Upadhyaya N.M."/>
            <person name="Sperschneider J."/>
            <person name="Matny O."/>
            <person name="Nguyen-Phuc H."/>
            <person name="Mago R."/>
            <person name="Raley C."/>
            <person name="Miller M.E."/>
            <person name="Silverstein K.A.T."/>
            <person name="Henningsen E."/>
            <person name="Hirsch C.D."/>
            <person name="Visser B."/>
            <person name="Pretorius Z.A."/>
            <person name="Steffenson B.J."/>
            <person name="Schwessinger B."/>
            <person name="Dodds P.N."/>
            <person name="Figueroa M."/>
        </authorList>
    </citation>
    <scope>NUCLEOTIDE SEQUENCE [LARGE SCALE GENOMIC DNA]</scope>
    <source>
        <strain evidence="9 10">Ug99</strain>
    </source>
</reference>
<evidence type="ECO:0000313" key="9">
    <source>
        <dbReference type="EMBL" id="KAA1135072.1"/>
    </source>
</evidence>
<dbReference type="PANTHER" id="PTHR23519">
    <property type="entry name" value="AUTOPHAGY-RELATED PROTEIN 22"/>
    <property type="match status" value="1"/>
</dbReference>
<dbReference type="SUPFAM" id="SSF103473">
    <property type="entry name" value="MFS general substrate transporter"/>
    <property type="match status" value="1"/>
</dbReference>
<accession>A0A5B0SB85</accession>
<comment type="caution">
    <text evidence="8">Lacks conserved residue(s) required for the propagation of feature annotation.</text>
</comment>
<comment type="caution">
    <text evidence="9">The sequence shown here is derived from an EMBL/GenBank/DDBJ whole genome shotgun (WGS) entry which is preliminary data.</text>
</comment>
<keyword evidence="5 8" id="KW-1133">Transmembrane helix</keyword>
<evidence type="ECO:0000256" key="8">
    <source>
        <dbReference type="RuleBase" id="RU363073"/>
    </source>
</evidence>
<feature type="transmembrane region" description="Helical" evidence="8">
    <location>
        <begin position="48"/>
        <end position="66"/>
    </location>
</feature>
<dbReference type="InterPro" id="IPR024671">
    <property type="entry name" value="Atg22-like"/>
</dbReference>
<dbReference type="EMBL" id="VDEP01000042">
    <property type="protein sequence ID" value="KAA1135072.1"/>
    <property type="molecule type" value="Genomic_DNA"/>
</dbReference>
<evidence type="ECO:0000256" key="7">
    <source>
        <dbReference type="ARBA" id="ARBA00023136"/>
    </source>
</evidence>
<keyword evidence="6 8" id="KW-0072">Autophagy</keyword>
<evidence type="ECO:0000256" key="3">
    <source>
        <dbReference type="ARBA" id="ARBA00022448"/>
    </source>
</evidence>
<dbReference type="GO" id="GO:0006914">
    <property type="term" value="P:autophagy"/>
    <property type="evidence" value="ECO:0007669"/>
    <property type="project" value="UniProtKB-KW"/>
</dbReference>
<evidence type="ECO:0000256" key="6">
    <source>
        <dbReference type="ARBA" id="ARBA00023006"/>
    </source>
</evidence>